<dbReference type="AlphaFoldDB" id="A0A7M2RK11"/>
<accession>A0A7M2RK11</accession>
<feature type="domain" description="D-galactarate/Altronate dehydratase C-terminal" evidence="4">
    <location>
        <begin position="143"/>
        <end position="381"/>
    </location>
</feature>
<dbReference type="GO" id="GO:0016829">
    <property type="term" value="F:lyase activity"/>
    <property type="evidence" value="ECO:0007669"/>
    <property type="project" value="UniProtKB-KW"/>
</dbReference>
<dbReference type="Pfam" id="PF20629">
    <property type="entry name" value="GD_AH_C"/>
    <property type="match status" value="1"/>
</dbReference>
<evidence type="ECO:0000313" key="5">
    <source>
        <dbReference type="EMBL" id="QOV20334.1"/>
    </source>
</evidence>
<gene>
    <name evidence="5" type="ORF">INP51_05135</name>
</gene>
<dbReference type="InterPro" id="IPR052172">
    <property type="entry name" value="UxaA_altronate/galactarate_dh"/>
</dbReference>
<proteinExistence type="inferred from homology"/>
<dbReference type="PANTHER" id="PTHR30536:SF5">
    <property type="entry name" value="ALTRONATE DEHYDRATASE"/>
    <property type="match status" value="1"/>
</dbReference>
<dbReference type="InterPro" id="IPR007392">
    <property type="entry name" value="GD_AH_second"/>
</dbReference>
<dbReference type="PANTHER" id="PTHR30536">
    <property type="entry name" value="ALTRONATE/GALACTARATE DEHYDRATASE"/>
    <property type="match status" value="1"/>
</dbReference>
<evidence type="ECO:0000313" key="6">
    <source>
        <dbReference type="Proteomes" id="UP000593601"/>
    </source>
</evidence>
<dbReference type="RefSeq" id="WP_193736654.1">
    <property type="nucleotide sequence ID" value="NZ_CP063304.1"/>
</dbReference>
<sequence length="386" mass="41455">MDHFLGYLRSDGSVGIRNYILVVSTVQCANNVAIRIAEKTNAISITHDFGCMESEENSNRTNLGLKKACENPNVYGVIIVGLGCEQIDANKMYDHVKKLPKPAYKVLIQEEGGPKQSIAKGIEYAGILEKELSLQQRDSFGAEKLTVGVQCGGSDWTTALAGNSVIGAMTDLIVKNGGTVLMSEVVGFPGSEHVVAKRAVSKEVGIDILNMVTELREDFISKNGQTIEEVNPTPGNKAGGITTLVEKSMGNVKKMGSAPVQGIIQVGEKVPHPGLWILDCRAQGPDSFVTTAFAMSGAQITAFSTGRGSPLGNAVMPLVKITGNPETYQSLNSIMDFNAGRVILGEKIDLVGEDLYKKIIETANGITTKSEDNRNFDYTIPRDIRS</sequence>
<name>A0A7M2RK11_9FIRM</name>
<dbReference type="InterPro" id="IPR048332">
    <property type="entry name" value="GD_AH_C"/>
</dbReference>
<keyword evidence="2" id="KW-0456">Lyase</keyword>
<keyword evidence="6" id="KW-1185">Reference proteome</keyword>
<evidence type="ECO:0000259" key="4">
    <source>
        <dbReference type="Pfam" id="PF20629"/>
    </source>
</evidence>
<comment type="similarity">
    <text evidence="1">Belongs to the UxaA family.</text>
</comment>
<keyword evidence="5" id="KW-0378">Hydrolase</keyword>
<dbReference type="Pfam" id="PF04295">
    <property type="entry name" value="GD_AH_second"/>
    <property type="match status" value="1"/>
</dbReference>
<dbReference type="EMBL" id="CP063304">
    <property type="protein sequence ID" value="QOV20334.1"/>
    <property type="molecule type" value="Genomic_DNA"/>
</dbReference>
<organism evidence="5 6">
    <name type="scientific">Blautia liquoris</name>
    <dbReference type="NCBI Taxonomy" id="2779518"/>
    <lineage>
        <taxon>Bacteria</taxon>
        <taxon>Bacillati</taxon>
        <taxon>Bacillota</taxon>
        <taxon>Clostridia</taxon>
        <taxon>Lachnospirales</taxon>
        <taxon>Lachnospiraceae</taxon>
        <taxon>Blautia</taxon>
    </lineage>
</organism>
<feature type="domain" description="D-galactarate/Altronate dehydratase second" evidence="3">
    <location>
        <begin position="6"/>
        <end position="126"/>
    </location>
</feature>
<dbReference type="GO" id="GO:0016787">
    <property type="term" value="F:hydrolase activity"/>
    <property type="evidence" value="ECO:0007669"/>
    <property type="project" value="UniProtKB-KW"/>
</dbReference>
<evidence type="ECO:0000259" key="3">
    <source>
        <dbReference type="Pfam" id="PF04295"/>
    </source>
</evidence>
<dbReference type="KEGG" id="bliq:INP51_05135"/>
<protein>
    <submittedName>
        <fullName evidence="5">UxaA family hydrolase</fullName>
    </submittedName>
</protein>
<reference evidence="5 6" key="1">
    <citation type="submission" date="2020-10" db="EMBL/GenBank/DDBJ databases">
        <title>Blautia liquoris sp.nov., isolated from the mud in a fermentation cellar used for the production of Chinese strong-flavoured liquor.</title>
        <authorList>
            <person name="Lu L."/>
        </authorList>
    </citation>
    <scope>NUCLEOTIDE SEQUENCE [LARGE SCALE GENOMIC DNA]</scope>
    <source>
        <strain evidence="5 6">LZLJ-3</strain>
    </source>
</reference>
<dbReference type="GO" id="GO:0019698">
    <property type="term" value="P:D-galacturonate catabolic process"/>
    <property type="evidence" value="ECO:0007669"/>
    <property type="project" value="TreeGrafter"/>
</dbReference>
<evidence type="ECO:0000256" key="2">
    <source>
        <dbReference type="ARBA" id="ARBA00023239"/>
    </source>
</evidence>
<dbReference type="Proteomes" id="UP000593601">
    <property type="component" value="Chromosome"/>
</dbReference>
<evidence type="ECO:0000256" key="1">
    <source>
        <dbReference type="ARBA" id="ARBA00010986"/>
    </source>
</evidence>